<reference evidence="2 3" key="1">
    <citation type="submission" date="2015-01" db="EMBL/GenBank/DDBJ databases">
        <title>Evolution of Trichinella species and genotypes.</title>
        <authorList>
            <person name="Korhonen P.K."/>
            <person name="Edoardo P."/>
            <person name="Giuseppe L.R."/>
            <person name="Gasser R.B."/>
        </authorList>
    </citation>
    <scope>NUCLEOTIDE SEQUENCE [LARGE SCALE GENOMIC DNA]</scope>
    <source>
        <strain evidence="2">ISS470</strain>
    </source>
</reference>
<accession>A0A0V1DST2</accession>
<evidence type="ECO:0000313" key="2">
    <source>
        <dbReference type="EMBL" id="KRY64633.1"/>
    </source>
</evidence>
<dbReference type="AlphaFoldDB" id="A0A0V1DST2"/>
<sequence>MAKNFFSHFELFLIAIVLYWKLPISNSLGTDL</sequence>
<feature type="transmembrane region" description="Helical" evidence="1">
    <location>
        <begin position="5"/>
        <end position="22"/>
    </location>
</feature>
<keyword evidence="1" id="KW-0472">Membrane</keyword>
<proteinExistence type="predicted"/>
<evidence type="ECO:0000256" key="1">
    <source>
        <dbReference type="SAM" id="Phobius"/>
    </source>
</evidence>
<organism evidence="2 3">
    <name type="scientific">Trichinella pseudospiralis</name>
    <name type="common">Parasitic roundworm</name>
    <dbReference type="NCBI Taxonomy" id="6337"/>
    <lineage>
        <taxon>Eukaryota</taxon>
        <taxon>Metazoa</taxon>
        <taxon>Ecdysozoa</taxon>
        <taxon>Nematoda</taxon>
        <taxon>Enoplea</taxon>
        <taxon>Dorylaimia</taxon>
        <taxon>Trichinellida</taxon>
        <taxon>Trichinellidae</taxon>
        <taxon>Trichinella</taxon>
    </lineage>
</organism>
<comment type="caution">
    <text evidence="2">The sequence shown here is derived from an EMBL/GenBank/DDBJ whole genome shotgun (WGS) entry which is preliminary data.</text>
</comment>
<keyword evidence="1" id="KW-1133">Transmembrane helix</keyword>
<dbReference type="EMBL" id="JYDT01001451">
    <property type="protein sequence ID" value="KRY64633.1"/>
    <property type="molecule type" value="Genomic_DNA"/>
</dbReference>
<protein>
    <submittedName>
        <fullName evidence="2">Uncharacterized protein</fullName>
    </submittedName>
</protein>
<name>A0A0V1DST2_TRIPS</name>
<keyword evidence="3" id="KW-1185">Reference proteome</keyword>
<gene>
    <name evidence="2" type="ORF">T4D_8321</name>
</gene>
<evidence type="ECO:0000313" key="3">
    <source>
        <dbReference type="Proteomes" id="UP000054995"/>
    </source>
</evidence>
<dbReference type="Proteomes" id="UP000054995">
    <property type="component" value="Unassembled WGS sequence"/>
</dbReference>
<keyword evidence="1" id="KW-0812">Transmembrane</keyword>